<feature type="region of interest" description="G3" evidence="7">
    <location>
        <begin position="59"/>
        <end position="62"/>
    </location>
</feature>
<feature type="domain" description="KH type-2" evidence="9">
    <location>
        <begin position="190"/>
        <end position="278"/>
    </location>
</feature>
<keyword evidence="4 6" id="KW-0694">RNA-binding</keyword>
<dbReference type="GO" id="GO:0005886">
    <property type="term" value="C:plasma membrane"/>
    <property type="evidence" value="ECO:0007669"/>
    <property type="project" value="UniProtKB-SubCell"/>
</dbReference>
<keyword evidence="6" id="KW-0472">Membrane</keyword>
<dbReference type="HAMAP" id="MF_00367">
    <property type="entry name" value="GTPase_Era"/>
    <property type="match status" value="1"/>
</dbReference>
<feature type="binding site" evidence="6">
    <location>
        <begin position="12"/>
        <end position="19"/>
    </location>
    <ligand>
        <name>GTP</name>
        <dbReference type="ChEBI" id="CHEBI:37565"/>
    </ligand>
</feature>
<dbReference type="InterPro" id="IPR005225">
    <property type="entry name" value="Small_GTP-bd"/>
</dbReference>
<sequence length="297" mass="33656">METKSGFVAIVGRPNVGKSTLLNSLLAQKVAIVSPKAQTTRNRIQGIYNDDEAQIVFMDTPGIHSAHHAMGKFMNKVALSSTKAAEVILFLVPANEYIGQNDHFILKALKERNVPVILVITKIDLVTNDQLLEKIAAWKELYQFTEIIPISALKNNNTDRLLTILKSHLEVGPKYYPDEMISDQPELFLIREIIREKILFLTEEEVPHSVAILIDKLEEKPTLLKIIASICVERDSQKKIIIGKGGQLIKKIGTQAREELEQILNTKIYLELFVKVVDKWRDKPSMIARLGYNKESY</sequence>
<dbReference type="EMBL" id="CP005078">
    <property type="protein sequence ID" value="AGM25939.1"/>
    <property type="molecule type" value="Genomic_DNA"/>
</dbReference>
<dbReference type="Pfam" id="PF07650">
    <property type="entry name" value="KH_2"/>
    <property type="match status" value="1"/>
</dbReference>
<dbReference type="KEGG" id="ssyr:SSYRP_v1c03450"/>
<dbReference type="PANTHER" id="PTHR42698:SF1">
    <property type="entry name" value="GTPASE ERA, MITOCHONDRIAL"/>
    <property type="match status" value="1"/>
</dbReference>
<keyword evidence="6" id="KW-0963">Cytoplasm</keyword>
<dbReference type="CDD" id="cd04163">
    <property type="entry name" value="Era"/>
    <property type="match status" value="1"/>
</dbReference>
<dbReference type="Gene3D" id="3.40.50.300">
    <property type="entry name" value="P-loop containing nucleotide triphosphate hydrolases"/>
    <property type="match status" value="1"/>
</dbReference>
<dbReference type="Gene3D" id="3.30.300.20">
    <property type="match status" value="1"/>
</dbReference>
<keyword evidence="6" id="KW-0699">rRNA-binding</keyword>
<dbReference type="CDD" id="cd22534">
    <property type="entry name" value="KH-II_Era"/>
    <property type="match status" value="1"/>
</dbReference>
<dbReference type="PANTHER" id="PTHR42698">
    <property type="entry name" value="GTPASE ERA"/>
    <property type="match status" value="1"/>
</dbReference>
<dbReference type="GO" id="GO:0005829">
    <property type="term" value="C:cytosol"/>
    <property type="evidence" value="ECO:0007669"/>
    <property type="project" value="TreeGrafter"/>
</dbReference>
<protein>
    <recommendedName>
        <fullName evidence="2 6">GTPase Era</fullName>
    </recommendedName>
</protein>
<dbReference type="OrthoDB" id="9805918at2"/>
<keyword evidence="3 6" id="KW-0547">Nucleotide-binding</keyword>
<feature type="region of interest" description="G5" evidence="7">
    <location>
        <begin position="150"/>
        <end position="152"/>
    </location>
</feature>
<keyword evidence="6" id="KW-1003">Cell membrane</keyword>
<comment type="subcellular location">
    <subcellularLocation>
        <location evidence="6">Cytoplasm</location>
    </subcellularLocation>
    <subcellularLocation>
        <location evidence="6">Cell membrane</location>
        <topology evidence="6">Peripheral membrane protein</topology>
    </subcellularLocation>
</comment>
<dbReference type="NCBIfam" id="TIGR00436">
    <property type="entry name" value="era"/>
    <property type="match status" value="1"/>
</dbReference>
<feature type="region of interest" description="G2" evidence="7">
    <location>
        <begin position="38"/>
        <end position="42"/>
    </location>
</feature>
<dbReference type="SUPFAM" id="SSF52540">
    <property type="entry name" value="P-loop containing nucleoside triphosphate hydrolases"/>
    <property type="match status" value="1"/>
</dbReference>
<evidence type="ECO:0000256" key="3">
    <source>
        <dbReference type="ARBA" id="ARBA00022741"/>
    </source>
</evidence>
<dbReference type="GO" id="GO:0070181">
    <property type="term" value="F:small ribosomal subunit rRNA binding"/>
    <property type="evidence" value="ECO:0007669"/>
    <property type="project" value="UniProtKB-UniRule"/>
</dbReference>
<keyword evidence="6" id="KW-0690">Ribosome biogenesis</keyword>
<dbReference type="SUPFAM" id="SSF54814">
    <property type="entry name" value="Prokaryotic type KH domain (KH-domain type II)"/>
    <property type="match status" value="1"/>
</dbReference>
<feature type="domain" description="Era-type G" evidence="10">
    <location>
        <begin position="4"/>
        <end position="171"/>
    </location>
</feature>
<evidence type="ECO:0000256" key="7">
    <source>
        <dbReference type="PROSITE-ProRule" id="PRU01050"/>
    </source>
</evidence>
<feature type="binding site" evidence="6">
    <location>
        <begin position="121"/>
        <end position="124"/>
    </location>
    <ligand>
        <name>GTP</name>
        <dbReference type="ChEBI" id="CHEBI:37565"/>
    </ligand>
</feature>
<feature type="region of interest" description="G4" evidence="7">
    <location>
        <begin position="121"/>
        <end position="124"/>
    </location>
</feature>
<dbReference type="RefSeq" id="WP_016340588.1">
    <property type="nucleotide sequence ID" value="NC_021284.1"/>
</dbReference>
<evidence type="ECO:0000259" key="10">
    <source>
        <dbReference type="PROSITE" id="PS51713"/>
    </source>
</evidence>
<dbReference type="PATRIC" id="fig|1276229.3.peg.342"/>
<dbReference type="STRING" id="1276229.SSYRP_v1c03450"/>
<dbReference type="InterPro" id="IPR009019">
    <property type="entry name" value="KH_sf_prok-type"/>
</dbReference>
<evidence type="ECO:0000256" key="2">
    <source>
        <dbReference type="ARBA" id="ARBA00020484"/>
    </source>
</evidence>
<dbReference type="InterPro" id="IPR006073">
    <property type="entry name" value="GTP-bd"/>
</dbReference>
<comment type="similarity">
    <text evidence="1 6 7 8">Belongs to the TRAFAC class TrmE-Era-EngA-EngB-Septin-like GTPase superfamily. Era GTPase family.</text>
</comment>
<evidence type="ECO:0000256" key="5">
    <source>
        <dbReference type="ARBA" id="ARBA00023134"/>
    </source>
</evidence>
<dbReference type="InterPro" id="IPR030388">
    <property type="entry name" value="G_ERA_dom"/>
</dbReference>
<evidence type="ECO:0000313" key="12">
    <source>
        <dbReference type="Proteomes" id="UP000013963"/>
    </source>
</evidence>
<evidence type="ECO:0000256" key="8">
    <source>
        <dbReference type="RuleBase" id="RU003761"/>
    </source>
</evidence>
<dbReference type="FunFam" id="3.40.50.300:FF:000094">
    <property type="entry name" value="GTPase Era"/>
    <property type="match status" value="1"/>
</dbReference>
<evidence type="ECO:0000313" key="11">
    <source>
        <dbReference type="EMBL" id="AGM25939.1"/>
    </source>
</evidence>
<dbReference type="PROSITE" id="PS51713">
    <property type="entry name" value="G_ERA"/>
    <property type="match status" value="1"/>
</dbReference>
<comment type="subunit">
    <text evidence="6">Monomer.</text>
</comment>
<dbReference type="PROSITE" id="PS50823">
    <property type="entry name" value="KH_TYPE_2"/>
    <property type="match status" value="1"/>
</dbReference>
<dbReference type="HOGENOM" id="CLU_038009_1_0_14"/>
<dbReference type="Pfam" id="PF01926">
    <property type="entry name" value="MMR_HSR1"/>
    <property type="match status" value="1"/>
</dbReference>
<dbReference type="InterPro" id="IPR027417">
    <property type="entry name" value="P-loop_NTPase"/>
</dbReference>
<organism evidence="11 12">
    <name type="scientific">Spiroplasma syrphidicola EA-1</name>
    <dbReference type="NCBI Taxonomy" id="1276229"/>
    <lineage>
        <taxon>Bacteria</taxon>
        <taxon>Bacillati</taxon>
        <taxon>Mycoplasmatota</taxon>
        <taxon>Mollicutes</taxon>
        <taxon>Entomoplasmatales</taxon>
        <taxon>Spiroplasmataceae</taxon>
        <taxon>Spiroplasma</taxon>
    </lineage>
</organism>
<dbReference type="PRINTS" id="PR00326">
    <property type="entry name" value="GTP1OBG"/>
</dbReference>
<reference evidence="11 12" key="1">
    <citation type="journal article" date="2013" name="Genome Biol. Evol.">
        <title>Complete genomes of two dipteran-associated spiroplasmas provided insights into the origin, dynamics, and impacts of viral invasion in spiroplasma.</title>
        <authorList>
            <person name="Ku C."/>
            <person name="Lo W.S."/>
            <person name="Chen L.L."/>
            <person name="Kuo C.H."/>
        </authorList>
    </citation>
    <scope>NUCLEOTIDE SEQUENCE [LARGE SCALE GENOMIC DNA]</scope>
    <source>
        <strain evidence="11">EA-1</strain>
    </source>
</reference>
<dbReference type="GO" id="GO:0043024">
    <property type="term" value="F:ribosomal small subunit binding"/>
    <property type="evidence" value="ECO:0007669"/>
    <property type="project" value="TreeGrafter"/>
</dbReference>
<evidence type="ECO:0000256" key="6">
    <source>
        <dbReference type="HAMAP-Rule" id="MF_00367"/>
    </source>
</evidence>
<evidence type="ECO:0000256" key="1">
    <source>
        <dbReference type="ARBA" id="ARBA00007921"/>
    </source>
</evidence>
<dbReference type="NCBIfam" id="TIGR00231">
    <property type="entry name" value="small_GTP"/>
    <property type="match status" value="1"/>
</dbReference>
<accession>R4UDE8</accession>
<feature type="region of interest" description="G1" evidence="7">
    <location>
        <begin position="12"/>
        <end position="19"/>
    </location>
</feature>
<dbReference type="GO" id="GO:0005525">
    <property type="term" value="F:GTP binding"/>
    <property type="evidence" value="ECO:0007669"/>
    <property type="project" value="UniProtKB-UniRule"/>
</dbReference>
<keyword evidence="12" id="KW-1185">Reference proteome</keyword>
<dbReference type="NCBIfam" id="NF000908">
    <property type="entry name" value="PRK00089.1"/>
    <property type="match status" value="1"/>
</dbReference>
<proteinExistence type="inferred from homology"/>
<dbReference type="InterPro" id="IPR015946">
    <property type="entry name" value="KH_dom-like_a/b"/>
</dbReference>
<name>R4UDE8_9MOLU</name>
<gene>
    <name evidence="6 11" type="primary">era</name>
    <name evidence="11" type="ORF">SSYRP_v1c03450</name>
</gene>
<comment type="function">
    <text evidence="6">An essential GTPase that binds both GDP and GTP, with rapid nucleotide exchange. Plays a role in 16S rRNA processing and 30S ribosomal subunit biogenesis and possibly also in cell cycle regulation and energy metabolism.</text>
</comment>
<dbReference type="Proteomes" id="UP000013963">
    <property type="component" value="Chromosome"/>
</dbReference>
<dbReference type="GO" id="GO:0003924">
    <property type="term" value="F:GTPase activity"/>
    <property type="evidence" value="ECO:0007669"/>
    <property type="project" value="UniProtKB-UniRule"/>
</dbReference>
<dbReference type="InterPro" id="IPR005662">
    <property type="entry name" value="GTPase_Era-like"/>
</dbReference>
<keyword evidence="5 6" id="KW-0342">GTP-binding</keyword>
<evidence type="ECO:0000259" key="9">
    <source>
        <dbReference type="PROSITE" id="PS50823"/>
    </source>
</evidence>
<feature type="binding site" evidence="6">
    <location>
        <begin position="59"/>
        <end position="63"/>
    </location>
    <ligand>
        <name>GTP</name>
        <dbReference type="ChEBI" id="CHEBI:37565"/>
    </ligand>
</feature>
<dbReference type="AlphaFoldDB" id="R4UDE8"/>
<dbReference type="InterPro" id="IPR004044">
    <property type="entry name" value="KH_dom_type_2"/>
</dbReference>
<dbReference type="eggNOG" id="COG1159">
    <property type="taxonomic scope" value="Bacteria"/>
</dbReference>
<evidence type="ECO:0000256" key="4">
    <source>
        <dbReference type="ARBA" id="ARBA00022884"/>
    </source>
</evidence>
<dbReference type="GO" id="GO:0000028">
    <property type="term" value="P:ribosomal small subunit assembly"/>
    <property type="evidence" value="ECO:0007669"/>
    <property type="project" value="TreeGrafter"/>
</dbReference>